<evidence type="ECO:0000313" key="4">
    <source>
        <dbReference type="Proteomes" id="UP000625711"/>
    </source>
</evidence>
<keyword evidence="4" id="KW-1185">Reference proteome</keyword>
<proteinExistence type="predicted"/>
<reference evidence="3" key="1">
    <citation type="submission" date="2020-08" db="EMBL/GenBank/DDBJ databases">
        <title>Genome sequencing and assembly of the red palm weevil Rhynchophorus ferrugineus.</title>
        <authorList>
            <person name="Dias G.B."/>
            <person name="Bergman C.M."/>
            <person name="Manee M."/>
        </authorList>
    </citation>
    <scope>NUCLEOTIDE SEQUENCE</scope>
    <source>
        <strain evidence="3">AA-2017</strain>
        <tissue evidence="3">Whole larva</tissue>
    </source>
</reference>
<feature type="chain" id="PRO_5032447963" description="Protein sleepless" evidence="2">
    <location>
        <begin position="20"/>
        <end position="221"/>
    </location>
</feature>
<organism evidence="3 4">
    <name type="scientific">Rhynchophorus ferrugineus</name>
    <name type="common">Red palm weevil</name>
    <name type="synonym">Curculio ferrugineus</name>
    <dbReference type="NCBI Taxonomy" id="354439"/>
    <lineage>
        <taxon>Eukaryota</taxon>
        <taxon>Metazoa</taxon>
        <taxon>Ecdysozoa</taxon>
        <taxon>Arthropoda</taxon>
        <taxon>Hexapoda</taxon>
        <taxon>Insecta</taxon>
        <taxon>Pterygota</taxon>
        <taxon>Neoptera</taxon>
        <taxon>Endopterygota</taxon>
        <taxon>Coleoptera</taxon>
        <taxon>Polyphaga</taxon>
        <taxon>Cucujiformia</taxon>
        <taxon>Curculionidae</taxon>
        <taxon>Dryophthorinae</taxon>
        <taxon>Rhynchophorus</taxon>
    </lineage>
</organism>
<accession>A0A834IHQ8</accession>
<gene>
    <name evidence="3" type="ORF">GWI33_007352</name>
</gene>
<evidence type="ECO:0008006" key="5">
    <source>
        <dbReference type="Google" id="ProtNLM"/>
    </source>
</evidence>
<comment type="caution">
    <text evidence="3">The sequence shown here is derived from an EMBL/GenBank/DDBJ whole genome shotgun (WGS) entry which is preliminary data.</text>
</comment>
<protein>
    <recommendedName>
        <fullName evidence="5">Protein sleepless</fullName>
    </recommendedName>
</protein>
<dbReference type="AlphaFoldDB" id="A0A834IHQ8"/>
<evidence type="ECO:0000256" key="2">
    <source>
        <dbReference type="SAM" id="SignalP"/>
    </source>
</evidence>
<evidence type="ECO:0000313" key="3">
    <source>
        <dbReference type="EMBL" id="KAF7279336.1"/>
    </source>
</evidence>
<dbReference type="Proteomes" id="UP000625711">
    <property type="component" value="Unassembled WGS sequence"/>
</dbReference>
<dbReference type="OrthoDB" id="6779978at2759"/>
<evidence type="ECO:0000256" key="1">
    <source>
        <dbReference type="SAM" id="Phobius"/>
    </source>
</evidence>
<name>A0A834IHQ8_RHYFE</name>
<keyword evidence="2" id="KW-0732">Signal</keyword>
<keyword evidence="1" id="KW-0812">Transmembrane</keyword>
<sequence length="221" mass="24482">MKFVPILFLVFSSANIGMAQLKCYRCFGNTWCNNATSPEFQLKVYTTSCGPKETNGESSNVTTIGNQNLTNSNILAMENTVSYQCITAVAFEGGEGYTLRACTVNDSPSKHICDIIRQEILPAATRNSSFKCNRCSSDLCNHQVGSIQSVLPEFKIMGTLIILILAALAQYGAAYNFHYITENKRGEQFFNSASQDKSSIVFIITMRFQNKVLRVIIDAPH</sequence>
<keyword evidence="1" id="KW-1133">Transmembrane helix</keyword>
<feature type="signal peptide" evidence="2">
    <location>
        <begin position="1"/>
        <end position="19"/>
    </location>
</feature>
<dbReference type="EMBL" id="JAACXV010000368">
    <property type="protein sequence ID" value="KAF7279336.1"/>
    <property type="molecule type" value="Genomic_DNA"/>
</dbReference>
<feature type="transmembrane region" description="Helical" evidence="1">
    <location>
        <begin position="156"/>
        <end position="177"/>
    </location>
</feature>
<keyword evidence="1" id="KW-0472">Membrane</keyword>